<dbReference type="Pfam" id="PF04195">
    <property type="entry name" value="Transposase_28"/>
    <property type="match status" value="1"/>
</dbReference>
<evidence type="ECO:0000259" key="3">
    <source>
        <dbReference type="Pfam" id="PF07727"/>
    </source>
</evidence>
<feature type="compositionally biased region" description="Pro residues" evidence="1">
    <location>
        <begin position="1445"/>
        <end position="1463"/>
    </location>
</feature>
<protein>
    <submittedName>
        <fullName evidence="4">Uncharacterized protein</fullName>
    </submittedName>
</protein>
<proteinExistence type="predicted"/>
<feature type="compositionally biased region" description="Basic and acidic residues" evidence="1">
    <location>
        <begin position="244"/>
        <end position="253"/>
    </location>
</feature>
<feature type="compositionally biased region" description="Polar residues" evidence="1">
    <location>
        <begin position="1377"/>
        <end position="1392"/>
    </location>
</feature>
<dbReference type="InterPro" id="IPR013103">
    <property type="entry name" value="RVT_2"/>
</dbReference>
<evidence type="ECO:0000313" key="4">
    <source>
        <dbReference type="EMBL" id="KAK1626152.1"/>
    </source>
</evidence>
<feature type="compositionally biased region" description="Gly residues" evidence="1">
    <location>
        <begin position="267"/>
        <end position="277"/>
    </location>
</feature>
<feature type="compositionally biased region" description="Low complexity" evidence="1">
    <location>
        <begin position="1361"/>
        <end position="1375"/>
    </location>
</feature>
<evidence type="ECO:0000313" key="5">
    <source>
        <dbReference type="Proteomes" id="UP001231189"/>
    </source>
</evidence>
<dbReference type="PANTHER" id="PTHR47481:SF31">
    <property type="entry name" value="OS01G0873500 PROTEIN"/>
    <property type="match status" value="1"/>
</dbReference>
<dbReference type="InterPro" id="IPR007321">
    <property type="entry name" value="Transposase_28"/>
</dbReference>
<accession>A0AAD8RK82</accession>
<keyword evidence="5" id="KW-1185">Reference proteome</keyword>
<dbReference type="Pfam" id="PF14223">
    <property type="entry name" value="Retrotran_gag_2"/>
    <property type="match status" value="1"/>
</dbReference>
<feature type="region of interest" description="Disordered" evidence="1">
    <location>
        <begin position="459"/>
        <end position="483"/>
    </location>
</feature>
<dbReference type="Proteomes" id="UP001231189">
    <property type="component" value="Unassembled WGS sequence"/>
</dbReference>
<reference evidence="4" key="1">
    <citation type="submission" date="2023-07" db="EMBL/GenBank/DDBJ databases">
        <title>A chromosome-level genome assembly of Lolium multiflorum.</title>
        <authorList>
            <person name="Chen Y."/>
            <person name="Copetti D."/>
            <person name="Kolliker R."/>
            <person name="Studer B."/>
        </authorList>
    </citation>
    <scope>NUCLEOTIDE SEQUENCE</scope>
    <source>
        <strain evidence="4">02402/16</strain>
        <tissue evidence="4">Leaf</tissue>
    </source>
</reference>
<dbReference type="Pfam" id="PF07727">
    <property type="entry name" value="RVT_2"/>
    <property type="match status" value="1"/>
</dbReference>
<feature type="compositionally biased region" description="Polar residues" evidence="1">
    <location>
        <begin position="358"/>
        <end position="376"/>
    </location>
</feature>
<evidence type="ECO:0000256" key="1">
    <source>
        <dbReference type="SAM" id="MobiDB-lite"/>
    </source>
</evidence>
<feature type="region of interest" description="Disordered" evidence="1">
    <location>
        <begin position="304"/>
        <end position="328"/>
    </location>
</feature>
<dbReference type="InterPro" id="IPR043502">
    <property type="entry name" value="DNA/RNA_pol_sf"/>
</dbReference>
<dbReference type="SUPFAM" id="SSF56672">
    <property type="entry name" value="DNA/RNA polymerases"/>
    <property type="match status" value="1"/>
</dbReference>
<feature type="domain" description="Transposase (putative) gypsy type" evidence="2">
    <location>
        <begin position="969"/>
        <end position="1036"/>
    </location>
</feature>
<feature type="domain" description="Reverse transcriptase Ty1/copia-type" evidence="3">
    <location>
        <begin position="536"/>
        <end position="777"/>
    </location>
</feature>
<organism evidence="4 5">
    <name type="scientific">Lolium multiflorum</name>
    <name type="common">Italian ryegrass</name>
    <name type="synonym">Lolium perenne subsp. multiflorum</name>
    <dbReference type="NCBI Taxonomy" id="4521"/>
    <lineage>
        <taxon>Eukaryota</taxon>
        <taxon>Viridiplantae</taxon>
        <taxon>Streptophyta</taxon>
        <taxon>Embryophyta</taxon>
        <taxon>Tracheophyta</taxon>
        <taxon>Spermatophyta</taxon>
        <taxon>Magnoliopsida</taxon>
        <taxon>Liliopsida</taxon>
        <taxon>Poales</taxon>
        <taxon>Poaceae</taxon>
        <taxon>BOP clade</taxon>
        <taxon>Pooideae</taxon>
        <taxon>Poodae</taxon>
        <taxon>Poeae</taxon>
        <taxon>Poeae Chloroplast Group 2 (Poeae type)</taxon>
        <taxon>Loliodinae</taxon>
        <taxon>Loliinae</taxon>
        <taxon>Lolium</taxon>
    </lineage>
</organism>
<feature type="region of interest" description="Disordered" evidence="1">
    <location>
        <begin position="232"/>
        <end position="277"/>
    </location>
</feature>
<dbReference type="PANTHER" id="PTHR47481">
    <property type="match status" value="1"/>
</dbReference>
<feature type="compositionally biased region" description="Low complexity" evidence="1">
    <location>
        <begin position="1770"/>
        <end position="1779"/>
    </location>
</feature>
<feature type="compositionally biased region" description="Low complexity" evidence="1">
    <location>
        <begin position="1424"/>
        <end position="1444"/>
    </location>
</feature>
<feature type="region of interest" description="Disordered" evidence="1">
    <location>
        <begin position="1769"/>
        <end position="1790"/>
    </location>
</feature>
<feature type="region of interest" description="Disordered" evidence="1">
    <location>
        <begin position="1299"/>
        <end position="1499"/>
    </location>
</feature>
<dbReference type="EMBL" id="JAUUTY010000005">
    <property type="protein sequence ID" value="KAK1626152.1"/>
    <property type="molecule type" value="Genomic_DNA"/>
</dbReference>
<evidence type="ECO:0000259" key="2">
    <source>
        <dbReference type="Pfam" id="PF04195"/>
    </source>
</evidence>
<sequence length="1790" mass="195096">MSSSSLTTMDLGALTSSSTASTPAAISLSVPVRLDHDNFLLWKGLLLPNLSGANLHGHLDGTKAAPEKEITTGKGDKAVTIPNSAYHHWWTQDQKVLGFLLGAMEPSISCQLIGCKTAAAAWTSVHAMFGAHSRANVRNIRRQLQSLRKEDRSAAEYMHMMKSLADSMAAAGSSISDDDLVDYIITGLGSAYNGIAASLTVGNKSVPYVDFYAHIRSFEALQAQQAQVEGWTSSANAASIPAPPDDHRPREPDYSYAPPAQGAYRPNGGGNPYGGGGGNPYGGHNPYTGNNPYGGNNAYGGGNSFDNRGGGNGGGGRGGGGRNGGGGRQRWRPRFDYCGYWGHLASDCRRAAEDQRSGNAFNNQRSGNAASTSGGVNHQWHLDSGATDHLTSELEGLQFYERYGCKDQVQVANGSGHASCGLCLASVWGRPSVCCPQLGSHHQCIAGAIGQSVPPTIDTSAAAPSAAPPTDSTHAMVTRARDRTRTEKVYTDGTVRYDPRRRVFFVAPSSHREALEEPAWSAAMADEFAALTQTGTWKLVPRPPGVNIVGSKWIFKTKHRLDGSIDKHKARLVARGFTQQHGIDYGDTFSPVVKPATVRLVLSLAVSRGWSLRQVDVSNAFLHGFLSEDVYMQQPPSFEDARYPSHVCKLQRSIYGLKQSPRAWYARLSQRLYELGFSASKADISLFFFSRDGIEIYMLVYVDDIVISGSTSEAVDRLVHALVATFPIKDMGKLDYFLGLEASYNSGGMTLTQRKYALDLLHRVNMENCNSAPTPLMTSERLARDTGAALSADDAFRYRSVVGGLQYLTLTRPDISFAVNKLRHWRFFKLFLTSPSTDLLANLRLTIPPANLSFCNSAASDSGVVQIYMSSEESLPAPSSSSQGSRTSDGLTEDLARMEIESNKDQEVGTSSRAPGKDLFGITRGAWRGSDVTQHKIDWLYRSRRIPEGVSCRIPGDEIEPVLEPGEVVVFLAHFERGFGLPASDFFRQFLDFYRLQPHHLPGNAVFYLSCFVAFMEGYIGIRPARETFARFFSLRINSVQGKDIPKPKPPVQCGSCIIGSRQGSPFFKFNGLESCRLWQTMFFYVKNESAADLINLPPFNPAPPAKINWNYNPGTDHIETNRVVRFMLNLMKETNICSDDIIRTFISAGCFPLAPRTISEMYGPGDPTKITGLPLSKADVVLKANQICQTDMPDDWEWGFLPLSSLNPPTEDARDRFARIDLERRGPCRKRALDKFDPDPFIHWLDLKMGRTPASRLGKSPPEPAGSSDDLTLLEVHEHVVPLQAEVGDEFLDKLMPQSKKNKAPSADAGPSQAPPAKRSQTEVIGGKQVSTKRYKHRQMPVSSGPALKLGSKPEGSAGSARTSTSPHSSPAPSGCRNSSASPLGGTTSSGRAAPTPPDHRAEEDLVSPPETQDTGAKKKKQSSSSPTKAAPDTSAPASSSPHPEAPTPEPTGTTPTPPPSQGPSAAKPTPPPETPKITKFLKPGASRGKAVEGSASAGSQPLVLHVGPAAAAVQEKPSGLLGRIVELKREGQDLGHLLPYAQTPDPAGPRSTEEHFMRLKRAVKEFDSAWYDATSNVVSTADARKQLFEELLWEHRDLAEAHSHYQAIPEATIEALKVQIATLQEHFPDSQAHAVRKVMEDRVAREFPNMDAHWDGYDYLVALSARVQHMRSVDQTLVDLPDAAIQIFKVLWPEEAMPANITLTANRLKEAGRRIREWIGLTGWAEYARVRTFHPSSLPKVKDYLVKGRRKKRRCLRMPRMCRRKLPRPALLPEAPETGAAPPDAPAA</sequence>
<feature type="compositionally biased region" description="Low complexity" evidence="1">
    <location>
        <begin position="459"/>
        <end position="473"/>
    </location>
</feature>
<gene>
    <name evidence="4" type="ORF">QYE76_000467</name>
</gene>
<name>A0AAD8RK82_LOLMU</name>
<comment type="caution">
    <text evidence="4">The sequence shown here is derived from an EMBL/GenBank/DDBJ whole genome shotgun (WGS) entry which is preliminary data.</text>
</comment>
<feature type="region of interest" description="Disordered" evidence="1">
    <location>
        <begin position="358"/>
        <end position="380"/>
    </location>
</feature>